<dbReference type="EMBL" id="JAGIOI010000001">
    <property type="protein sequence ID" value="MBP2413570.1"/>
    <property type="molecule type" value="Genomic_DNA"/>
</dbReference>
<dbReference type="PANTHER" id="PTHR10566:SF113">
    <property type="entry name" value="PROTEIN ACTIVITY OF BC1 COMPLEX KINASE 7, CHLOROPLASTIC"/>
    <property type="match status" value="1"/>
</dbReference>
<evidence type="ECO:0000313" key="5">
    <source>
        <dbReference type="Proteomes" id="UP000711614"/>
    </source>
</evidence>
<dbReference type="Gene3D" id="1.10.510.10">
    <property type="entry name" value="Transferase(Phosphotransferase) domain 1"/>
    <property type="match status" value="1"/>
</dbReference>
<sequence length="671" mass="72384">MALLDVLLVILLSIAGLLFLALQSWLAATVVRRVVGVPIGWPRSIAVGFVMSGAMALTVQYLFRAGTDANPNGLDVTPWVAVLLLVLAVCWIFALGVGALVFLEAAFPTGTLPSFSQIFTGGKARRRRTRRYAEVTSIAVRHGLGSRLRGFGRDDSSGQEAKTARALRSALNEAGVTFIKLGQMLSTRRDLLPAAYIRELESLQSNASPEPWESMETAIEDSLGRPLAEVFSHVDPVPLAAASVAQVHRATLLDGTDVVLKVQRPGALDQVTLDTDIILRLARWLNTTTPWGKSLGVLALARGFADSLGEELDYRVELDNMRSIEASLAQSGAFTVAVPHAHHELSSERLLVMDRLPGRPVSAAGELLTGLSASERSALAKTLLGATLQQIISDGVFHADLHAGNIFISPEGTLGLLDFGSVGRLDPATQTALGMMLYSIDKNDAAGATDALIELLDRPEDLDERALERSLGQLLTRFRTGFGPGGSQKMFTDLFSLVVAHKFAVPAQIGAAFRALAAVEGTLLVIDPTMDVVEVARSEGSRLMEGKLGFGSLKEEFQNRVVQLLPLVNRLPRRINKITDDLEHGRFTMRVRVLDHPSDRRFLTGLFQQLIVAVLAGSAVVGAIMLITSNEGPLLTGDIHLYGFFGFVLLFGGFILGMRALMLVFRRDSGD</sequence>
<feature type="domain" description="ABC1 atypical kinase-like" evidence="3">
    <location>
        <begin position="203"/>
        <end position="448"/>
    </location>
</feature>
<evidence type="ECO:0000256" key="1">
    <source>
        <dbReference type="ARBA" id="ARBA00009670"/>
    </source>
</evidence>
<dbReference type="PANTHER" id="PTHR10566">
    <property type="entry name" value="CHAPERONE-ACTIVITY OF BC1 COMPLEX CABC1 -RELATED"/>
    <property type="match status" value="1"/>
</dbReference>
<organism evidence="4 5">
    <name type="scientific">Arthrobacter stackebrandtii</name>
    <dbReference type="NCBI Taxonomy" id="272161"/>
    <lineage>
        <taxon>Bacteria</taxon>
        <taxon>Bacillati</taxon>
        <taxon>Actinomycetota</taxon>
        <taxon>Actinomycetes</taxon>
        <taxon>Micrococcales</taxon>
        <taxon>Micrococcaceae</taxon>
        <taxon>Arthrobacter</taxon>
    </lineage>
</organism>
<comment type="similarity">
    <text evidence="1">Belongs to the protein kinase superfamily. ADCK protein kinase family.</text>
</comment>
<keyword evidence="2" id="KW-1133">Transmembrane helix</keyword>
<dbReference type="SUPFAM" id="SSF56112">
    <property type="entry name" value="Protein kinase-like (PK-like)"/>
    <property type="match status" value="1"/>
</dbReference>
<evidence type="ECO:0000256" key="2">
    <source>
        <dbReference type="SAM" id="Phobius"/>
    </source>
</evidence>
<name>A0ABS4YYM7_9MICC</name>
<gene>
    <name evidence="4" type="ORF">JOF48_002369</name>
</gene>
<keyword evidence="2" id="KW-0472">Membrane</keyword>
<feature type="transmembrane region" description="Helical" evidence="2">
    <location>
        <begin position="79"/>
        <end position="103"/>
    </location>
</feature>
<proteinExistence type="inferred from homology"/>
<feature type="transmembrane region" description="Helical" evidence="2">
    <location>
        <begin position="40"/>
        <end position="59"/>
    </location>
</feature>
<protein>
    <submittedName>
        <fullName evidence="4">Ubiquinone biosynthesis protein</fullName>
    </submittedName>
</protein>
<keyword evidence="4" id="KW-0830">Ubiquinone</keyword>
<dbReference type="RefSeq" id="WP_209680960.1">
    <property type="nucleotide sequence ID" value="NZ_JAGIOI010000001.1"/>
</dbReference>
<evidence type="ECO:0000313" key="4">
    <source>
        <dbReference type="EMBL" id="MBP2413570.1"/>
    </source>
</evidence>
<reference evidence="4 5" key="1">
    <citation type="submission" date="2021-03" db="EMBL/GenBank/DDBJ databases">
        <title>Sequencing the genomes of 1000 actinobacteria strains.</title>
        <authorList>
            <person name="Klenk H.-P."/>
        </authorList>
    </citation>
    <scope>NUCLEOTIDE SEQUENCE [LARGE SCALE GENOMIC DNA]</scope>
    <source>
        <strain evidence="4 5">DSM 16005</strain>
    </source>
</reference>
<feature type="transmembrane region" description="Helical" evidence="2">
    <location>
        <begin position="602"/>
        <end position="627"/>
    </location>
</feature>
<keyword evidence="2" id="KW-0812">Transmembrane</keyword>
<keyword evidence="5" id="KW-1185">Reference proteome</keyword>
<dbReference type="InterPro" id="IPR004147">
    <property type="entry name" value="ABC1_dom"/>
</dbReference>
<feature type="transmembrane region" description="Helical" evidence="2">
    <location>
        <begin position="639"/>
        <end position="665"/>
    </location>
</feature>
<feature type="transmembrane region" description="Helical" evidence="2">
    <location>
        <begin position="6"/>
        <end position="28"/>
    </location>
</feature>
<dbReference type="CDD" id="cd05121">
    <property type="entry name" value="ABC1_ADCK3-like"/>
    <property type="match status" value="1"/>
</dbReference>
<accession>A0ABS4YYM7</accession>
<comment type="caution">
    <text evidence="4">The sequence shown here is derived from an EMBL/GenBank/DDBJ whole genome shotgun (WGS) entry which is preliminary data.</text>
</comment>
<evidence type="ECO:0000259" key="3">
    <source>
        <dbReference type="Pfam" id="PF03109"/>
    </source>
</evidence>
<dbReference type="Proteomes" id="UP000711614">
    <property type="component" value="Unassembled WGS sequence"/>
</dbReference>
<dbReference type="InterPro" id="IPR011009">
    <property type="entry name" value="Kinase-like_dom_sf"/>
</dbReference>
<dbReference type="Pfam" id="PF03109">
    <property type="entry name" value="ABC1"/>
    <property type="match status" value="1"/>
</dbReference>
<dbReference type="InterPro" id="IPR050154">
    <property type="entry name" value="UbiB_kinase"/>
</dbReference>